<evidence type="ECO:0000313" key="2">
    <source>
        <dbReference type="Proteomes" id="UP000226303"/>
    </source>
</evidence>
<name>A0A0G2T4I4_9CAUD</name>
<proteinExistence type="predicted"/>
<gene>
    <name evidence="1" type="ORF">VO98_045</name>
</gene>
<dbReference type="InterPro" id="IPR058006">
    <property type="entry name" value="1.05"/>
</dbReference>
<dbReference type="Proteomes" id="UP000226303">
    <property type="component" value="Segment"/>
</dbReference>
<accession>A0A0G2T4I4</accession>
<sequence length="146" mass="16866">MGPMRIAPPPTNRVKEVTFKVSRPDGQYGLHKLADTTFALGLGPCGRWVQRLEVEVTDHLLRIRQHSTEFDITEAAAENSESERMIAYHQGRYPWLKKELSADLLEFHKERFNTTKALLRKANEGYEIKEFIYKIADIHGRIVTTK</sequence>
<dbReference type="Pfam" id="PF25755">
    <property type="entry name" value="Phage_T3_1_05"/>
    <property type="match status" value="1"/>
</dbReference>
<organism evidence="1 2">
    <name type="scientific">Pseudomonas phage phiPsa17</name>
    <dbReference type="NCBI Taxonomy" id="1629654"/>
    <lineage>
        <taxon>Viruses</taxon>
        <taxon>Duplodnaviria</taxon>
        <taxon>Heunggongvirae</taxon>
        <taxon>Uroviricota</taxon>
        <taxon>Caudoviricetes</taxon>
        <taxon>Autographivirales</taxon>
        <taxon>Autotranscriptaviridae</taxon>
        <taxon>Studiervirinae</taxon>
        <taxon>Ghunavirus</taxon>
        <taxon>Ghunavirus Psa17</taxon>
    </lineage>
</organism>
<evidence type="ECO:0000313" key="1">
    <source>
        <dbReference type="EMBL" id="AKG94351.1"/>
    </source>
</evidence>
<dbReference type="EMBL" id="KR091952">
    <property type="protein sequence ID" value="AKG94351.1"/>
    <property type="molecule type" value="Genomic_DNA"/>
</dbReference>
<reference evidence="1 2" key="1">
    <citation type="journal article" date="2014" name="Appl. Environ. Microbiol.">
        <title>Identification of Bacteriophages for Biocontrol of the Kiwifruit Canker Phytopathogen Pseudomonas syringae pv. actinidiae.</title>
        <authorList>
            <person name="Frampton R.A."/>
            <person name="Taylor C."/>
            <person name="Holguin Moreno A.V."/>
            <person name="Visnovsky S.B."/>
            <person name="Petty N.K."/>
            <person name="Pitman A.R."/>
            <person name="Fineran P.C."/>
        </authorList>
    </citation>
    <scope>NUCLEOTIDE SEQUENCE [LARGE SCALE GENOMIC DNA]</scope>
</reference>
<protein>
    <submittedName>
        <fullName evidence="1">Uncharacterized protein</fullName>
    </submittedName>
</protein>